<keyword evidence="3" id="KW-1185">Reference proteome</keyword>
<organism evidence="2 3">
    <name type="scientific">Culicoidibacter larvae</name>
    <dbReference type="NCBI Taxonomy" id="2579976"/>
    <lineage>
        <taxon>Bacteria</taxon>
        <taxon>Bacillati</taxon>
        <taxon>Bacillota</taxon>
        <taxon>Culicoidibacteria</taxon>
        <taxon>Culicoidibacterales</taxon>
        <taxon>Culicoidibacteraceae</taxon>
        <taxon>Culicoidibacter</taxon>
    </lineage>
</organism>
<keyword evidence="1" id="KW-0812">Transmembrane</keyword>
<protein>
    <submittedName>
        <fullName evidence="2">Uncharacterized protein</fullName>
    </submittedName>
</protein>
<evidence type="ECO:0000313" key="3">
    <source>
        <dbReference type="Proteomes" id="UP000306912"/>
    </source>
</evidence>
<comment type="caution">
    <text evidence="2">The sequence shown here is derived from an EMBL/GenBank/DDBJ whole genome shotgun (WGS) entry which is preliminary data.</text>
</comment>
<keyword evidence="1" id="KW-0472">Membrane</keyword>
<dbReference type="AlphaFoldDB" id="A0A5R8QBQ6"/>
<dbReference type="EMBL" id="VBWP01000005">
    <property type="protein sequence ID" value="TLG73942.1"/>
    <property type="molecule type" value="Genomic_DNA"/>
</dbReference>
<proteinExistence type="predicted"/>
<keyword evidence="1" id="KW-1133">Transmembrane helix</keyword>
<reference evidence="2 3" key="1">
    <citation type="submission" date="2019-05" db="EMBL/GenBank/DDBJ databases">
        <title>Culicoidintestinum kansasii gen. nov., sp. nov. from the gastrointestinal tract of the biting midge, Culicoides sonorensis.</title>
        <authorList>
            <person name="Neupane S."/>
            <person name="Ghosh A."/>
            <person name="Gunther S."/>
            <person name="Martin K."/>
            <person name="Zurek L."/>
        </authorList>
    </citation>
    <scope>NUCLEOTIDE SEQUENCE [LARGE SCALE GENOMIC DNA]</scope>
    <source>
        <strain evidence="2 3">CS-1</strain>
    </source>
</reference>
<evidence type="ECO:0000313" key="2">
    <source>
        <dbReference type="EMBL" id="TLG73942.1"/>
    </source>
</evidence>
<accession>A0A5R8QBQ6</accession>
<sequence length="225" mass="25095">MAKKNVEISSRKQKRKKNKRLPIIIGMVVVILLGVGGYFVWQMFSNPTPPTTGSTNNNAKVLTEQQKAYLASYEKLKPFSGTEEEAQLAMQNFVVQFFTLSNVETLEQMGGLDFIMPGTVDEFKVNASGTYLFRLEELKEMYGLANLPTVDTVTINEGTLEATESWVNQGDKNYPGYKATVTITYANPESSSANNLTDSFPTQVNITVFYDSEAGAWYVYETNVV</sequence>
<dbReference type="RefSeq" id="WP_138191082.1">
    <property type="nucleotide sequence ID" value="NZ_VBWP01000005.1"/>
</dbReference>
<evidence type="ECO:0000256" key="1">
    <source>
        <dbReference type="SAM" id="Phobius"/>
    </source>
</evidence>
<dbReference type="InParanoid" id="A0A5R8QBQ6"/>
<dbReference type="Proteomes" id="UP000306912">
    <property type="component" value="Unassembled WGS sequence"/>
</dbReference>
<gene>
    <name evidence="2" type="ORF">FEZ08_07375</name>
</gene>
<name>A0A5R8QBQ6_9FIRM</name>
<feature type="transmembrane region" description="Helical" evidence="1">
    <location>
        <begin position="21"/>
        <end position="41"/>
    </location>
</feature>